<feature type="non-terminal residue" evidence="1">
    <location>
        <position position="1"/>
    </location>
</feature>
<organism evidence="1">
    <name type="scientific">marine sediment metagenome</name>
    <dbReference type="NCBI Taxonomy" id="412755"/>
    <lineage>
        <taxon>unclassified sequences</taxon>
        <taxon>metagenomes</taxon>
        <taxon>ecological metagenomes</taxon>
    </lineage>
</organism>
<sequence>LEGQITNLNTALTEIRTDLARARTEARATDEYGIMSEAIKVVDRRLGAIEGLARGTFGKPPGLLPAGVKEELTQAISEEAVEAQALDELADRVFYR</sequence>
<evidence type="ECO:0000313" key="1">
    <source>
        <dbReference type="EMBL" id="GAI99895.1"/>
    </source>
</evidence>
<dbReference type="EMBL" id="BARW01015873">
    <property type="protein sequence ID" value="GAI99895.1"/>
    <property type="molecule type" value="Genomic_DNA"/>
</dbReference>
<accession>X1UJ21</accession>
<name>X1UJ21_9ZZZZ</name>
<dbReference type="AlphaFoldDB" id="X1UJ21"/>
<comment type="caution">
    <text evidence="1">The sequence shown here is derived from an EMBL/GenBank/DDBJ whole genome shotgun (WGS) entry which is preliminary data.</text>
</comment>
<reference evidence="1" key="1">
    <citation type="journal article" date="2014" name="Front. Microbiol.">
        <title>High frequency of phylogenetically diverse reductive dehalogenase-homologous genes in deep subseafloor sedimentary metagenomes.</title>
        <authorList>
            <person name="Kawai M."/>
            <person name="Futagami T."/>
            <person name="Toyoda A."/>
            <person name="Takaki Y."/>
            <person name="Nishi S."/>
            <person name="Hori S."/>
            <person name="Arai W."/>
            <person name="Tsubouchi T."/>
            <person name="Morono Y."/>
            <person name="Uchiyama I."/>
            <person name="Ito T."/>
            <person name="Fujiyama A."/>
            <person name="Inagaki F."/>
            <person name="Takami H."/>
        </authorList>
    </citation>
    <scope>NUCLEOTIDE SEQUENCE</scope>
    <source>
        <strain evidence="1">Expedition CK06-06</strain>
    </source>
</reference>
<gene>
    <name evidence="1" type="ORF">S12H4_27765</name>
</gene>
<proteinExistence type="predicted"/>
<protein>
    <submittedName>
        <fullName evidence="1">Uncharacterized protein</fullName>
    </submittedName>
</protein>